<organism evidence="4 5">
    <name type="scientific">Hirschia litorea</name>
    <dbReference type="NCBI Taxonomy" id="1199156"/>
    <lineage>
        <taxon>Bacteria</taxon>
        <taxon>Pseudomonadati</taxon>
        <taxon>Pseudomonadota</taxon>
        <taxon>Alphaproteobacteria</taxon>
        <taxon>Hyphomonadales</taxon>
        <taxon>Hyphomonadaceae</taxon>
        <taxon>Hirschia</taxon>
    </lineage>
</organism>
<reference evidence="5" key="1">
    <citation type="journal article" date="2019" name="Int. J. Syst. Evol. Microbiol.">
        <title>The Global Catalogue of Microorganisms (GCM) 10K type strain sequencing project: providing services to taxonomists for standard genome sequencing and annotation.</title>
        <authorList>
            <consortium name="The Broad Institute Genomics Platform"/>
            <consortium name="The Broad Institute Genome Sequencing Center for Infectious Disease"/>
            <person name="Wu L."/>
            <person name="Ma J."/>
        </authorList>
    </citation>
    <scope>NUCLEOTIDE SEQUENCE [LARGE SCALE GENOMIC DNA]</scope>
    <source>
        <strain evidence="5">CCUG 51308</strain>
    </source>
</reference>
<dbReference type="InterPro" id="IPR001647">
    <property type="entry name" value="HTH_TetR"/>
</dbReference>
<evidence type="ECO:0000313" key="5">
    <source>
        <dbReference type="Proteomes" id="UP001596492"/>
    </source>
</evidence>
<dbReference type="PROSITE" id="PS50977">
    <property type="entry name" value="HTH_TETR_2"/>
    <property type="match status" value="1"/>
</dbReference>
<feature type="domain" description="HTH tetR-type" evidence="3">
    <location>
        <begin position="14"/>
        <end position="74"/>
    </location>
</feature>
<keyword evidence="5" id="KW-1185">Reference proteome</keyword>
<accession>A0ABW2IP30</accession>
<dbReference type="Proteomes" id="UP001596492">
    <property type="component" value="Unassembled WGS sequence"/>
</dbReference>
<name>A0ABW2IP30_9PROT</name>
<evidence type="ECO:0000256" key="2">
    <source>
        <dbReference type="PROSITE-ProRule" id="PRU00335"/>
    </source>
</evidence>
<evidence type="ECO:0000313" key="4">
    <source>
        <dbReference type="EMBL" id="MFC7292591.1"/>
    </source>
</evidence>
<evidence type="ECO:0000259" key="3">
    <source>
        <dbReference type="PROSITE" id="PS50977"/>
    </source>
</evidence>
<evidence type="ECO:0000256" key="1">
    <source>
        <dbReference type="ARBA" id="ARBA00023125"/>
    </source>
</evidence>
<comment type="caution">
    <text evidence="4">The sequence shown here is derived from an EMBL/GenBank/DDBJ whole genome shotgun (WGS) entry which is preliminary data.</text>
</comment>
<keyword evidence="1 2" id="KW-0238">DNA-binding</keyword>
<feature type="DNA-binding region" description="H-T-H motif" evidence="2">
    <location>
        <begin position="37"/>
        <end position="56"/>
    </location>
</feature>
<dbReference type="InterPro" id="IPR009057">
    <property type="entry name" value="Homeodomain-like_sf"/>
</dbReference>
<gene>
    <name evidence="4" type="ORF">ACFQS8_13250</name>
</gene>
<dbReference type="Gene3D" id="1.10.357.10">
    <property type="entry name" value="Tetracycline Repressor, domain 2"/>
    <property type="match status" value="1"/>
</dbReference>
<dbReference type="PANTHER" id="PTHR43479">
    <property type="entry name" value="ACREF/ENVCD OPERON REPRESSOR-RELATED"/>
    <property type="match status" value="1"/>
</dbReference>
<dbReference type="EMBL" id="JBHTBR010000005">
    <property type="protein sequence ID" value="MFC7292591.1"/>
    <property type="molecule type" value="Genomic_DNA"/>
</dbReference>
<dbReference type="PANTHER" id="PTHR43479:SF11">
    <property type="entry name" value="ACREF_ENVCD OPERON REPRESSOR-RELATED"/>
    <property type="match status" value="1"/>
</dbReference>
<dbReference type="SUPFAM" id="SSF46689">
    <property type="entry name" value="Homeodomain-like"/>
    <property type="match status" value="1"/>
</dbReference>
<sequence length="221" mass="24803">MNTGKITKLDGRRIKSREKLKKSLAVLLERKSLEKITIEELAREADVTRPTFYSNYKDVQAIVIEYVHELMKKMVAEFQRIDVDQSMTSMERIEASLVYYMEMLQNNNCILLSAASGRAGDEALELMRSYSMRILLVRADRVPTSGMTPLDLQISMFFYSGAINTALEAHASGKIEATREQLAKSIATLIHQGLGQELGNPVDPPMPILANDQSLASNEVF</sequence>
<dbReference type="InterPro" id="IPR050624">
    <property type="entry name" value="HTH-type_Tx_Regulator"/>
</dbReference>
<proteinExistence type="predicted"/>
<dbReference type="RefSeq" id="WP_382168637.1">
    <property type="nucleotide sequence ID" value="NZ_JBHTBR010000005.1"/>
</dbReference>
<protein>
    <submittedName>
        <fullName evidence="4">TetR/AcrR family transcriptional regulator</fullName>
    </submittedName>
</protein>